<evidence type="ECO:0000313" key="3">
    <source>
        <dbReference type="Proteomes" id="UP000183245"/>
    </source>
</evidence>
<sequence length="117" mass="13513">MQFEFFQRCSFFDLLNLLLIGRIIEYLFDLQSDNTLTLCLYLVEVFLYLGIALIEGFVAFFPFLHYLFSEPLPYLISLLDRLEQFFKGGIQVGSRYRCMIAGWIIAMVVGIAGAMSL</sequence>
<comment type="caution">
    <text evidence="2">The sequence shown here is derived from an EMBL/GenBank/DDBJ whole genome shotgun (WGS) entry which is preliminary data.</text>
</comment>
<keyword evidence="1" id="KW-0812">Transmembrane</keyword>
<organism evidence="2 3">
    <name type="scientific">Candidatus Wirthbacteria bacterium CG2_30_54_11</name>
    <dbReference type="NCBI Taxonomy" id="1817892"/>
    <lineage>
        <taxon>Bacteria</taxon>
        <taxon>Candidatus Wirthbacteria</taxon>
    </lineage>
</organism>
<keyword evidence="1" id="KW-0472">Membrane</keyword>
<dbReference type="AlphaFoldDB" id="A0A1J5IHD3"/>
<evidence type="ECO:0000256" key="1">
    <source>
        <dbReference type="SAM" id="Phobius"/>
    </source>
</evidence>
<gene>
    <name evidence="2" type="ORF">AUK40_04895</name>
</gene>
<accession>A0A1J5IHD3</accession>
<feature type="transmembrane region" description="Helical" evidence="1">
    <location>
        <begin position="40"/>
        <end position="68"/>
    </location>
</feature>
<name>A0A1J5IHD3_9BACT</name>
<feature type="transmembrane region" description="Helical" evidence="1">
    <location>
        <begin position="96"/>
        <end position="115"/>
    </location>
</feature>
<reference evidence="2 3" key="1">
    <citation type="journal article" date="2016" name="Environ. Microbiol.">
        <title>Genomic resolution of a cold subsurface aquifer community provides metabolic insights for novel microbes adapted to high CO concentrations.</title>
        <authorList>
            <person name="Probst A.J."/>
            <person name="Castelle C.J."/>
            <person name="Singh A."/>
            <person name="Brown C.T."/>
            <person name="Anantharaman K."/>
            <person name="Sharon I."/>
            <person name="Hug L.A."/>
            <person name="Burstein D."/>
            <person name="Emerson J.B."/>
            <person name="Thomas B.C."/>
            <person name="Banfield J.F."/>
        </authorList>
    </citation>
    <scope>NUCLEOTIDE SEQUENCE [LARGE SCALE GENOMIC DNA]</scope>
    <source>
        <strain evidence="2">CG2_30_54_11</strain>
    </source>
</reference>
<keyword evidence="1" id="KW-1133">Transmembrane helix</keyword>
<protein>
    <submittedName>
        <fullName evidence="2">Uncharacterized protein</fullName>
    </submittedName>
</protein>
<dbReference type="EMBL" id="MNZT01000084">
    <property type="protein sequence ID" value="OIP96476.1"/>
    <property type="molecule type" value="Genomic_DNA"/>
</dbReference>
<proteinExistence type="predicted"/>
<dbReference type="Proteomes" id="UP000183245">
    <property type="component" value="Unassembled WGS sequence"/>
</dbReference>
<evidence type="ECO:0000313" key="2">
    <source>
        <dbReference type="EMBL" id="OIP96476.1"/>
    </source>
</evidence>